<dbReference type="AlphaFoldDB" id="A0A6A7G7I7"/>
<dbReference type="Pfam" id="PF04083">
    <property type="entry name" value="Abhydro_lipase"/>
    <property type="match status" value="1"/>
</dbReference>
<feature type="region of interest" description="Disordered" evidence="7">
    <location>
        <begin position="61"/>
        <end position="129"/>
    </location>
</feature>
<feature type="compositionally biased region" description="Basic and acidic residues" evidence="7">
    <location>
        <begin position="98"/>
        <end position="114"/>
    </location>
</feature>
<feature type="signal peptide" evidence="8">
    <location>
        <begin position="1"/>
        <end position="23"/>
    </location>
</feature>
<proteinExistence type="evidence at transcript level"/>
<evidence type="ECO:0000256" key="8">
    <source>
        <dbReference type="SAM" id="SignalP"/>
    </source>
</evidence>
<dbReference type="InterPro" id="IPR006693">
    <property type="entry name" value="AB_hydrolase_lipase"/>
</dbReference>
<keyword evidence="3" id="KW-0378">Hydrolase</keyword>
<dbReference type="Gene3D" id="3.40.50.1820">
    <property type="entry name" value="alpha/beta hydrolase"/>
    <property type="match status" value="2"/>
</dbReference>
<evidence type="ECO:0000256" key="1">
    <source>
        <dbReference type="ARBA" id="ARBA00010701"/>
    </source>
</evidence>
<evidence type="ECO:0000256" key="6">
    <source>
        <dbReference type="ARBA" id="ARBA00023180"/>
    </source>
</evidence>
<organism evidence="11">
    <name type="scientific">Hirondellea gigas</name>
    <dbReference type="NCBI Taxonomy" id="1518452"/>
    <lineage>
        <taxon>Eukaryota</taxon>
        <taxon>Metazoa</taxon>
        <taxon>Ecdysozoa</taxon>
        <taxon>Arthropoda</taxon>
        <taxon>Crustacea</taxon>
        <taxon>Multicrustacea</taxon>
        <taxon>Malacostraca</taxon>
        <taxon>Eumalacostraca</taxon>
        <taxon>Peracarida</taxon>
        <taxon>Amphipoda</taxon>
        <taxon>Amphilochidea</taxon>
        <taxon>Lysianassida</taxon>
        <taxon>Lysianassidira</taxon>
        <taxon>Lysianassoidea</taxon>
        <taxon>Lysianassidae</taxon>
        <taxon>Hirondellea</taxon>
    </lineage>
</organism>
<dbReference type="GO" id="GO:0016787">
    <property type="term" value="F:hydrolase activity"/>
    <property type="evidence" value="ECO:0007669"/>
    <property type="project" value="UniProtKB-KW"/>
</dbReference>
<evidence type="ECO:0000259" key="9">
    <source>
        <dbReference type="Pfam" id="PF00561"/>
    </source>
</evidence>
<reference evidence="11" key="1">
    <citation type="submission" date="2017-11" db="EMBL/GenBank/DDBJ databases">
        <title>The sensing device of the deep-sea amphipod.</title>
        <authorList>
            <person name="Kobayashi H."/>
            <person name="Nagahama T."/>
            <person name="Arai W."/>
            <person name="Sasagawa Y."/>
            <person name="Umeda M."/>
            <person name="Hayashi T."/>
            <person name="Nikaido I."/>
            <person name="Watanabe H."/>
            <person name="Oguri K."/>
            <person name="Kitazato H."/>
            <person name="Fujioka K."/>
            <person name="Kido Y."/>
            <person name="Takami H."/>
        </authorList>
    </citation>
    <scope>NUCLEOTIDE SEQUENCE</scope>
    <source>
        <tissue evidence="11">Whole body</tissue>
    </source>
</reference>
<evidence type="ECO:0000313" key="11">
    <source>
        <dbReference type="EMBL" id="LAC25983.1"/>
    </source>
</evidence>
<evidence type="ECO:0000259" key="10">
    <source>
        <dbReference type="Pfam" id="PF04083"/>
    </source>
</evidence>
<dbReference type="InterPro" id="IPR029058">
    <property type="entry name" value="AB_hydrolase_fold"/>
</dbReference>
<evidence type="ECO:0000256" key="5">
    <source>
        <dbReference type="ARBA" id="ARBA00023098"/>
    </source>
</evidence>
<feature type="compositionally biased region" description="Basic and acidic residues" evidence="7">
    <location>
        <begin position="65"/>
        <end position="78"/>
    </location>
</feature>
<dbReference type="GO" id="GO:0016042">
    <property type="term" value="P:lipid catabolic process"/>
    <property type="evidence" value="ECO:0007669"/>
    <property type="project" value="UniProtKB-KW"/>
</dbReference>
<evidence type="ECO:0000256" key="7">
    <source>
        <dbReference type="SAM" id="MobiDB-lite"/>
    </source>
</evidence>
<feature type="domain" description="Partial AB-hydrolase lipase" evidence="10">
    <location>
        <begin position="176"/>
        <end position="216"/>
    </location>
</feature>
<accession>A0A6A7G7I7</accession>
<dbReference type="FunFam" id="3.40.50.1820:FF:000057">
    <property type="entry name" value="Lipase"/>
    <property type="match status" value="1"/>
</dbReference>
<name>A0A6A7G7I7_9CRUS</name>
<dbReference type="PANTHER" id="PTHR11005">
    <property type="entry name" value="LYSOSOMAL ACID LIPASE-RELATED"/>
    <property type="match status" value="1"/>
</dbReference>
<evidence type="ECO:0000256" key="3">
    <source>
        <dbReference type="ARBA" id="ARBA00022801"/>
    </source>
</evidence>
<dbReference type="EMBL" id="IACT01006861">
    <property type="protein sequence ID" value="LAC25983.1"/>
    <property type="molecule type" value="mRNA"/>
</dbReference>
<keyword evidence="4" id="KW-0442">Lipid degradation</keyword>
<keyword evidence="6" id="KW-0325">Glycoprotein</keyword>
<keyword evidence="5" id="KW-0443">Lipid metabolism</keyword>
<evidence type="ECO:0000256" key="2">
    <source>
        <dbReference type="ARBA" id="ARBA00022729"/>
    </source>
</evidence>
<sequence length="753" mass="85131">MTHKHAFTYRLAIFLLLTLTTSAIDEHWDYFTDYDKMLSDIRSKLENEYGKESKTQFNKLMGENIGKDGNGDHLRNWSEDDDFEDGVRVSGSSAYNSRPDDDVVGHDSSTETKYGRSQTASDDEGDGHLERERLVRVLRSAAHDTSFEDNESGLEAVMRRFSFTNNLNRLHSIMKIPELIRAQGYPSEIHKVVTRDGYILELHRIPGPRSIDQMVLPPRKSRKRAKKFQKRSTEVPSRRRRGKMSNQMRTLKKNAKEKNTRMPKPSTAKFQKVASINSIRHSLLSSLYNISDTNSDFLFNLLNYPGENPSLSSITSTAFKNTSKHSRRLKRTIGGDFLSSFGLTNPFRGITNLALPLLNKPSLSESHAKNNRGNKHGTRLVKLIEPSPPRPKSRLFKNSSSSIDFSARRDFEVSKFFGNSRGDSGASGKPVALLHHGLMSSSANFVLNDAHEALAYLLADAGYDVWLANWRGNSYSRGHVYLDPNHSDYWNFSLDEVIRYDIPSIFDYILSKTRQPDLYYIGHSLGCVMFWGATNFYPSLSDKVRLMVAMAPAGYMEHSEGLMKKMALFARNNYRLLEALGIRELLVPNAVRTTIANTLCGPQNPFMSICYALLPLYIGEVRGSHDPYYTDVFISHFPGGTSSLRILAQFGQYIGAGGMQMFDFGAKENRRRYGRAGPPKYSFKTVTCPVAVMYGLGDTVTTAKDVQLCAQSLPNLVLNQRVSDPAFNHIDFFFSERATDLVYKPILQLLRSY</sequence>
<comment type="similarity">
    <text evidence="1">Belongs to the AB hydrolase superfamily. Lipase family.</text>
</comment>
<feature type="domain" description="AB hydrolase-1" evidence="9">
    <location>
        <begin position="433"/>
        <end position="734"/>
    </location>
</feature>
<dbReference type="Pfam" id="PF00561">
    <property type="entry name" value="Abhydrolase_1"/>
    <property type="match status" value="1"/>
</dbReference>
<dbReference type="InterPro" id="IPR000073">
    <property type="entry name" value="AB_hydrolase_1"/>
</dbReference>
<feature type="compositionally biased region" description="Basic residues" evidence="7">
    <location>
        <begin position="219"/>
        <end position="230"/>
    </location>
</feature>
<dbReference type="SUPFAM" id="SSF53474">
    <property type="entry name" value="alpha/beta-Hydrolases"/>
    <property type="match status" value="1"/>
</dbReference>
<feature type="region of interest" description="Disordered" evidence="7">
    <location>
        <begin position="219"/>
        <end position="246"/>
    </location>
</feature>
<keyword evidence="2 8" id="KW-0732">Signal</keyword>
<protein>
    <submittedName>
        <fullName evidence="11">Gastric triacylglycerol lipase-like</fullName>
    </submittedName>
</protein>
<evidence type="ECO:0000256" key="4">
    <source>
        <dbReference type="ARBA" id="ARBA00022963"/>
    </source>
</evidence>
<feature type="chain" id="PRO_5025422017" evidence="8">
    <location>
        <begin position="24"/>
        <end position="753"/>
    </location>
</feature>